<name>A0A9P4V1W1_9PLEO</name>
<dbReference type="GO" id="GO:0004526">
    <property type="term" value="F:ribonuclease P activity"/>
    <property type="evidence" value="ECO:0007669"/>
    <property type="project" value="UniProtKB-EC"/>
</dbReference>
<dbReference type="EMBL" id="ML996141">
    <property type="protein sequence ID" value="KAF2734954.1"/>
    <property type="molecule type" value="Genomic_DNA"/>
</dbReference>
<evidence type="ECO:0000256" key="10">
    <source>
        <dbReference type="PIRNR" id="PIRNR023803"/>
    </source>
</evidence>
<dbReference type="GO" id="GO:0000172">
    <property type="term" value="C:ribonuclease MRP complex"/>
    <property type="evidence" value="ECO:0007669"/>
    <property type="project" value="TreeGrafter"/>
</dbReference>
<organism evidence="11 12">
    <name type="scientific">Polyplosphaeria fusca</name>
    <dbReference type="NCBI Taxonomy" id="682080"/>
    <lineage>
        <taxon>Eukaryota</taxon>
        <taxon>Fungi</taxon>
        <taxon>Dikarya</taxon>
        <taxon>Ascomycota</taxon>
        <taxon>Pezizomycotina</taxon>
        <taxon>Dothideomycetes</taxon>
        <taxon>Pleosporomycetidae</taxon>
        <taxon>Pleosporales</taxon>
        <taxon>Tetraplosphaeriaceae</taxon>
        <taxon>Polyplosphaeria</taxon>
    </lineage>
</organism>
<sequence length="187" mass="20726">MVRVKHRYLTVQYLYPATLLESAPKDLPTTIQFRQPTPDDFGAGRLVQAIRAGVEELYGDYGLGMVNTGLKVNYHSTATSTSIIRCPQAHYQMVWAALTYMTKLPKPANTPVVVRVIRVSGTIKKAEEEVIRRAKQTVLQMKMIEAGMAEGTPVNAIMNAVEKSVTKEDARNVLAEVDEGEATEEET</sequence>
<keyword evidence="5 10" id="KW-0819">tRNA processing</keyword>
<reference evidence="11" key="1">
    <citation type="journal article" date="2020" name="Stud. Mycol.">
        <title>101 Dothideomycetes genomes: a test case for predicting lifestyles and emergence of pathogens.</title>
        <authorList>
            <person name="Haridas S."/>
            <person name="Albert R."/>
            <person name="Binder M."/>
            <person name="Bloem J."/>
            <person name="Labutti K."/>
            <person name="Salamov A."/>
            <person name="Andreopoulos B."/>
            <person name="Baker S."/>
            <person name="Barry K."/>
            <person name="Bills G."/>
            <person name="Bluhm B."/>
            <person name="Cannon C."/>
            <person name="Castanera R."/>
            <person name="Culley D."/>
            <person name="Daum C."/>
            <person name="Ezra D."/>
            <person name="Gonzalez J."/>
            <person name="Henrissat B."/>
            <person name="Kuo A."/>
            <person name="Liang C."/>
            <person name="Lipzen A."/>
            <person name="Lutzoni F."/>
            <person name="Magnuson J."/>
            <person name="Mondo S."/>
            <person name="Nolan M."/>
            <person name="Ohm R."/>
            <person name="Pangilinan J."/>
            <person name="Park H.-J."/>
            <person name="Ramirez L."/>
            <person name="Alfaro M."/>
            <person name="Sun H."/>
            <person name="Tritt A."/>
            <person name="Yoshinaga Y."/>
            <person name="Zwiers L.-H."/>
            <person name="Turgeon B."/>
            <person name="Goodwin S."/>
            <person name="Spatafora J."/>
            <person name="Crous P."/>
            <person name="Grigoriev I."/>
        </authorList>
    </citation>
    <scope>NUCLEOTIDE SEQUENCE</scope>
    <source>
        <strain evidence="11">CBS 125425</strain>
    </source>
</reference>
<dbReference type="SUPFAM" id="SSF160350">
    <property type="entry name" value="Rnp2-like"/>
    <property type="match status" value="1"/>
</dbReference>
<dbReference type="GO" id="GO:0033204">
    <property type="term" value="F:ribonuclease P RNA binding"/>
    <property type="evidence" value="ECO:0007669"/>
    <property type="project" value="InterPro"/>
</dbReference>
<dbReference type="AlphaFoldDB" id="A0A9P4V1W1"/>
<dbReference type="GO" id="GO:0030681">
    <property type="term" value="C:multimeric ribonuclease P complex"/>
    <property type="evidence" value="ECO:0007669"/>
    <property type="project" value="TreeGrafter"/>
</dbReference>
<evidence type="ECO:0000256" key="7">
    <source>
        <dbReference type="ARBA" id="ARBA00023242"/>
    </source>
</evidence>
<evidence type="ECO:0000256" key="5">
    <source>
        <dbReference type="ARBA" id="ARBA00022694"/>
    </source>
</evidence>
<evidence type="ECO:0000256" key="4">
    <source>
        <dbReference type="ARBA" id="ARBA00012179"/>
    </source>
</evidence>
<dbReference type="PANTHER" id="PTHR15441:SF2">
    <property type="entry name" value="RIBONUCLEASE P_MRP PROTEIN SUBUNIT POP5"/>
    <property type="match status" value="1"/>
</dbReference>
<comment type="subcellular location">
    <subcellularLocation>
        <location evidence="2">Nucleus</location>
    </subcellularLocation>
</comment>
<dbReference type="OrthoDB" id="24745at2759"/>
<evidence type="ECO:0000256" key="3">
    <source>
        <dbReference type="ARBA" id="ARBA00010800"/>
    </source>
</evidence>
<dbReference type="PIRSF" id="PIRSF023803">
    <property type="entry name" value="Ribonuclease_P_prd"/>
    <property type="match status" value="1"/>
</dbReference>
<dbReference type="Proteomes" id="UP000799444">
    <property type="component" value="Unassembled WGS sequence"/>
</dbReference>
<comment type="caution">
    <text evidence="11">The sequence shown here is derived from an EMBL/GenBank/DDBJ whole genome shotgun (WGS) entry which is preliminary data.</text>
</comment>
<evidence type="ECO:0000313" key="11">
    <source>
        <dbReference type="EMBL" id="KAF2734954.1"/>
    </source>
</evidence>
<dbReference type="InterPro" id="IPR002759">
    <property type="entry name" value="Pop5/Rpp14/Rnp2-like"/>
</dbReference>
<keyword evidence="6" id="KW-0378">Hydrolase</keyword>
<evidence type="ECO:0000313" key="12">
    <source>
        <dbReference type="Proteomes" id="UP000799444"/>
    </source>
</evidence>
<evidence type="ECO:0000256" key="9">
    <source>
        <dbReference type="ARBA" id="ARBA00055200"/>
    </source>
</evidence>
<dbReference type="GO" id="GO:0005730">
    <property type="term" value="C:nucleolus"/>
    <property type="evidence" value="ECO:0007669"/>
    <property type="project" value="TreeGrafter"/>
</dbReference>
<evidence type="ECO:0000256" key="8">
    <source>
        <dbReference type="ARBA" id="ARBA00044198"/>
    </source>
</evidence>
<dbReference type="HAMAP" id="MF_00755">
    <property type="entry name" value="RNase_P_2"/>
    <property type="match status" value="1"/>
</dbReference>
<protein>
    <recommendedName>
        <fullName evidence="8 10">Ribonuclease P/MRP protein subunit POP5</fullName>
        <ecNumber evidence="4 10">3.1.26.5</ecNumber>
    </recommendedName>
</protein>
<dbReference type="Pfam" id="PF01900">
    <property type="entry name" value="RNase_P_Rpp14"/>
    <property type="match status" value="1"/>
</dbReference>
<comment type="catalytic activity">
    <reaction evidence="1 10">
        <text>Endonucleolytic cleavage of RNA, removing 5'-extranucleotides from tRNA precursor.</text>
        <dbReference type="EC" id="3.1.26.5"/>
    </reaction>
</comment>
<proteinExistence type="inferred from homology"/>
<dbReference type="EC" id="3.1.26.5" evidence="4 10"/>
<evidence type="ECO:0000256" key="2">
    <source>
        <dbReference type="ARBA" id="ARBA00004123"/>
    </source>
</evidence>
<keyword evidence="7" id="KW-0539">Nucleus</keyword>
<dbReference type="GO" id="GO:0000460">
    <property type="term" value="P:maturation of 5.8S rRNA"/>
    <property type="evidence" value="ECO:0007669"/>
    <property type="project" value="UniProtKB-ARBA"/>
</dbReference>
<evidence type="ECO:0000256" key="6">
    <source>
        <dbReference type="ARBA" id="ARBA00022801"/>
    </source>
</evidence>
<comment type="function">
    <text evidence="9">Component of ribonuclease P, a protein complex that generates mature tRNA molecules by cleaving their 5'-ends. Also a component of RNase MRP, which cleaves pre-rRNA sequences.</text>
</comment>
<dbReference type="GO" id="GO:0001682">
    <property type="term" value="P:tRNA 5'-leader removal"/>
    <property type="evidence" value="ECO:0007669"/>
    <property type="project" value="InterPro"/>
</dbReference>
<dbReference type="PANTHER" id="PTHR15441">
    <property type="entry name" value="RIBONUCLEASE P PROTEIN SUBUNIT P14"/>
    <property type="match status" value="1"/>
</dbReference>
<accession>A0A9P4V1W1</accession>
<keyword evidence="12" id="KW-1185">Reference proteome</keyword>
<dbReference type="InterPro" id="IPR016819">
    <property type="entry name" value="RNase_P/MRP_POP5"/>
</dbReference>
<dbReference type="Gene3D" id="3.30.70.3250">
    <property type="entry name" value="Ribonuclease P, Pop5 subunit"/>
    <property type="match status" value="1"/>
</dbReference>
<dbReference type="FunFam" id="3.30.70.3250:FF:000004">
    <property type="entry name" value="Ribonuclease P/MRP protein subunit POP5"/>
    <property type="match status" value="1"/>
</dbReference>
<gene>
    <name evidence="11" type="ORF">EJ04DRAFT_223993</name>
</gene>
<evidence type="ECO:0000256" key="1">
    <source>
        <dbReference type="ARBA" id="ARBA00000928"/>
    </source>
</evidence>
<comment type="similarity">
    <text evidence="3 10">Belongs to the eukaryotic/archaeal RNase P protein component 2 family.</text>
</comment>
<dbReference type="InterPro" id="IPR038085">
    <property type="entry name" value="Rnp2-like_sf"/>
</dbReference>